<evidence type="ECO:0000256" key="1">
    <source>
        <dbReference type="SAM" id="MobiDB-lite"/>
    </source>
</evidence>
<sequence length="112" mass="13008">MLDGIMSGILSTEAVVIMKTITLQKKTSYWETKKKPTKQKKRSRKNRLAERKRVTVTSTTRSTTTNNSQLLCNYSMLCHQNMNRIDIGNRTLPSTINVRMTYLNLKFKFGKF</sequence>
<gene>
    <name evidence="2" type="ORF">BTMF_LOCUS704</name>
</gene>
<reference evidence="4" key="1">
    <citation type="submission" date="2017-02" db="UniProtKB">
        <authorList>
            <consortium name="WormBaseParasite"/>
        </authorList>
    </citation>
    <scope>IDENTIFICATION</scope>
</reference>
<accession>A0A0R3Q4X2</accession>
<name>A0A0R3Q4X2_9BILA</name>
<reference evidence="2 3" key="2">
    <citation type="submission" date="2018-11" db="EMBL/GenBank/DDBJ databases">
        <authorList>
            <consortium name="Pathogen Informatics"/>
        </authorList>
    </citation>
    <scope>NUCLEOTIDE SEQUENCE [LARGE SCALE GENOMIC DNA]</scope>
</reference>
<organism evidence="4">
    <name type="scientific">Brugia timori</name>
    <dbReference type="NCBI Taxonomy" id="42155"/>
    <lineage>
        <taxon>Eukaryota</taxon>
        <taxon>Metazoa</taxon>
        <taxon>Ecdysozoa</taxon>
        <taxon>Nematoda</taxon>
        <taxon>Chromadorea</taxon>
        <taxon>Rhabditida</taxon>
        <taxon>Spirurina</taxon>
        <taxon>Spiruromorpha</taxon>
        <taxon>Filarioidea</taxon>
        <taxon>Onchocercidae</taxon>
        <taxon>Brugia</taxon>
    </lineage>
</organism>
<feature type="compositionally biased region" description="Basic residues" evidence="1">
    <location>
        <begin position="35"/>
        <end position="46"/>
    </location>
</feature>
<feature type="region of interest" description="Disordered" evidence="1">
    <location>
        <begin position="31"/>
        <end position="62"/>
    </location>
</feature>
<keyword evidence="3" id="KW-1185">Reference proteome</keyword>
<dbReference type="Proteomes" id="UP000280834">
    <property type="component" value="Unassembled WGS sequence"/>
</dbReference>
<dbReference type="AlphaFoldDB" id="A0A0R3Q4X2"/>
<dbReference type="EMBL" id="UZAG01000438">
    <property type="protein sequence ID" value="VDO08407.1"/>
    <property type="molecule type" value="Genomic_DNA"/>
</dbReference>
<protein>
    <submittedName>
        <fullName evidence="2 4">Uncharacterized protein</fullName>
    </submittedName>
</protein>
<dbReference type="WBParaSite" id="BTMF_0000136201-mRNA-1">
    <property type="protein sequence ID" value="BTMF_0000136201-mRNA-1"/>
    <property type="gene ID" value="BTMF_0000136201"/>
</dbReference>
<evidence type="ECO:0000313" key="3">
    <source>
        <dbReference type="Proteomes" id="UP000280834"/>
    </source>
</evidence>
<evidence type="ECO:0000313" key="2">
    <source>
        <dbReference type="EMBL" id="VDO08407.1"/>
    </source>
</evidence>
<proteinExistence type="predicted"/>
<evidence type="ECO:0000313" key="4">
    <source>
        <dbReference type="WBParaSite" id="BTMF_0000136201-mRNA-1"/>
    </source>
</evidence>